<evidence type="ECO:0000256" key="1">
    <source>
        <dbReference type="ARBA" id="ARBA00022737"/>
    </source>
</evidence>
<accession>A0A7G9WAW4</accession>
<dbReference type="RefSeq" id="WP_213166230.1">
    <property type="nucleotide sequence ID" value="NZ_CP058559.1"/>
</dbReference>
<sequence>MAMKKKEIEILSVLCSRALSIKDLSTNYSTTPRNIRYIINNLDYYLKKVLGINISRENRKLSLNLRESELKVFLNYIYSNLYVFDSDERIEFILLNYLFVKGTTLRELEERLNVTRATIKKDMLLFQEVIKKHDLTLEYKNMRYYVGGNEKKLRHLKMEKIRQYFFLANNRIAIKDDYKNYYYYNNEFILSTMNQNQVQLISSKVNEIEARFNCVFNEEIKELLVIYLMVTLERINEGKYIWKKNNFHILKKTREFSIVGNVLKGIIPSDMKYEIAHLTEYFISGQENLDDDISKRNIEDFTNKLLQNIEKEEKVELSKNNELRDSIVSYLIPAVYRLKNNFSLNTIKVYNQIFFIVESFCVSKADLLNERLTDNEVAYISNLIDDVIQREKSKKISLSRLLQIVESNCYVKNRDKLVSDLLKEYEEAIKNDI</sequence>
<proteinExistence type="predicted"/>
<dbReference type="AlphaFoldDB" id="A0A7G9WAW4"/>
<keyword evidence="4" id="KW-0804">Transcription</keyword>
<protein>
    <submittedName>
        <fullName evidence="6">PRD domain-containing protein</fullName>
    </submittedName>
</protein>
<dbReference type="PANTHER" id="PTHR30185:SF18">
    <property type="entry name" value="TRANSCRIPTIONAL REGULATOR MTLR"/>
    <property type="match status" value="1"/>
</dbReference>
<gene>
    <name evidence="6" type="ORF">HYG86_14150</name>
</gene>
<evidence type="ECO:0000313" key="6">
    <source>
        <dbReference type="EMBL" id="QNO15826.1"/>
    </source>
</evidence>
<dbReference type="Pfam" id="PF00874">
    <property type="entry name" value="PRD"/>
    <property type="match status" value="1"/>
</dbReference>
<dbReference type="InterPro" id="IPR007737">
    <property type="entry name" value="Mga_HTH"/>
</dbReference>
<dbReference type="EMBL" id="CP058559">
    <property type="protein sequence ID" value="QNO15826.1"/>
    <property type="molecule type" value="Genomic_DNA"/>
</dbReference>
<feature type="domain" description="PRD" evidence="5">
    <location>
        <begin position="293"/>
        <end position="394"/>
    </location>
</feature>
<organism evidence="6 7">
    <name type="scientific">Alkalicella caledoniensis</name>
    <dbReference type="NCBI Taxonomy" id="2731377"/>
    <lineage>
        <taxon>Bacteria</taxon>
        <taxon>Bacillati</taxon>
        <taxon>Bacillota</taxon>
        <taxon>Clostridia</taxon>
        <taxon>Eubacteriales</taxon>
        <taxon>Proteinivoracaceae</taxon>
        <taxon>Alkalicella</taxon>
    </lineage>
</organism>
<dbReference type="PANTHER" id="PTHR30185">
    <property type="entry name" value="CRYPTIC BETA-GLUCOSIDE BGL OPERON ANTITERMINATOR"/>
    <property type="match status" value="1"/>
</dbReference>
<keyword evidence="2" id="KW-0805">Transcription regulation</keyword>
<dbReference type="InterPro" id="IPR011608">
    <property type="entry name" value="PRD"/>
</dbReference>
<dbReference type="SUPFAM" id="SSF63520">
    <property type="entry name" value="PTS-regulatory domain, PRD"/>
    <property type="match status" value="2"/>
</dbReference>
<reference evidence="6 7" key="1">
    <citation type="submission" date="2020-07" db="EMBL/GenBank/DDBJ databases">
        <title>Alkalicella. sp. LB2 genome.</title>
        <authorList>
            <person name="Postec A."/>
            <person name="Quemeneur M."/>
        </authorList>
    </citation>
    <scope>NUCLEOTIDE SEQUENCE [LARGE SCALE GENOMIC DNA]</scope>
    <source>
        <strain evidence="6 7">LB2</strain>
    </source>
</reference>
<dbReference type="InterPro" id="IPR050661">
    <property type="entry name" value="BglG_antiterminators"/>
</dbReference>
<evidence type="ECO:0000259" key="5">
    <source>
        <dbReference type="PROSITE" id="PS51372"/>
    </source>
</evidence>
<evidence type="ECO:0000256" key="4">
    <source>
        <dbReference type="ARBA" id="ARBA00023163"/>
    </source>
</evidence>
<dbReference type="InterPro" id="IPR036634">
    <property type="entry name" value="PRD_sf"/>
</dbReference>
<evidence type="ECO:0000313" key="7">
    <source>
        <dbReference type="Proteomes" id="UP000516160"/>
    </source>
</evidence>
<dbReference type="KEGG" id="acae:HYG86_14150"/>
<name>A0A7G9WAW4_ALKCA</name>
<dbReference type="GO" id="GO:0006355">
    <property type="term" value="P:regulation of DNA-templated transcription"/>
    <property type="evidence" value="ECO:0007669"/>
    <property type="project" value="InterPro"/>
</dbReference>
<keyword evidence="7" id="KW-1185">Reference proteome</keyword>
<dbReference type="Proteomes" id="UP000516160">
    <property type="component" value="Chromosome"/>
</dbReference>
<keyword evidence="3" id="KW-0010">Activator</keyword>
<dbReference type="Pfam" id="PF05043">
    <property type="entry name" value="Mga"/>
    <property type="match status" value="1"/>
</dbReference>
<keyword evidence="1" id="KW-0677">Repeat</keyword>
<dbReference type="PROSITE" id="PS51372">
    <property type="entry name" value="PRD_2"/>
    <property type="match status" value="1"/>
</dbReference>
<evidence type="ECO:0000256" key="2">
    <source>
        <dbReference type="ARBA" id="ARBA00023015"/>
    </source>
</evidence>
<evidence type="ECO:0000256" key="3">
    <source>
        <dbReference type="ARBA" id="ARBA00023159"/>
    </source>
</evidence>